<dbReference type="GO" id="GO:0004655">
    <property type="term" value="F:porphobilinogen synthase activity"/>
    <property type="evidence" value="ECO:0007669"/>
    <property type="project" value="UniProtKB-EC"/>
</dbReference>
<sequence>MRANPTLRDMLADVKLSCDDLVAPLFVTEGEGVRREIPAMVGQFQFSVDAAVEAARQWADKGVRAVLLFGVPDNKDAVGSAAWD</sequence>
<keyword evidence="4" id="KW-0350">Heme biosynthesis</keyword>
<evidence type="ECO:0000256" key="7">
    <source>
        <dbReference type="ARBA" id="ARBA00032837"/>
    </source>
</evidence>
<reference evidence="9" key="1">
    <citation type="journal article" date="2014" name="Front. Microbiol.">
        <title>High frequency of phylogenetically diverse reductive dehalogenase-homologous genes in deep subseafloor sedimentary metagenomes.</title>
        <authorList>
            <person name="Kawai M."/>
            <person name="Futagami T."/>
            <person name="Toyoda A."/>
            <person name="Takaki Y."/>
            <person name="Nishi S."/>
            <person name="Hori S."/>
            <person name="Arai W."/>
            <person name="Tsubouchi T."/>
            <person name="Morono Y."/>
            <person name="Uchiyama I."/>
            <person name="Ito T."/>
            <person name="Fujiyama A."/>
            <person name="Inagaki F."/>
            <person name="Takami H."/>
        </authorList>
    </citation>
    <scope>NUCLEOTIDE SEQUENCE</scope>
    <source>
        <strain evidence="9">Expedition CK06-06</strain>
    </source>
</reference>
<evidence type="ECO:0000256" key="2">
    <source>
        <dbReference type="ARBA" id="ARBA00008055"/>
    </source>
</evidence>
<protein>
    <recommendedName>
        <fullName evidence="3">porphobilinogen synthase</fullName>
        <ecNumber evidence="3">4.2.1.24</ecNumber>
    </recommendedName>
    <alternativeName>
        <fullName evidence="7">Porphobilinogen synthase</fullName>
    </alternativeName>
</protein>
<comment type="pathway">
    <text evidence="1">Porphyrin-containing compound metabolism; protoporphyrin-IX biosynthesis; coproporphyrinogen-III from 5-aminolevulinate: step 1/4.</text>
</comment>
<keyword evidence="5" id="KW-0456">Lyase</keyword>
<dbReference type="EMBL" id="BARS01043711">
    <property type="protein sequence ID" value="GAG41450.1"/>
    <property type="molecule type" value="Genomic_DNA"/>
</dbReference>
<keyword evidence="6" id="KW-0627">Porphyrin biosynthesis</keyword>
<evidence type="ECO:0000256" key="5">
    <source>
        <dbReference type="ARBA" id="ARBA00023239"/>
    </source>
</evidence>
<evidence type="ECO:0000313" key="9">
    <source>
        <dbReference type="EMBL" id="GAG41450.1"/>
    </source>
</evidence>
<dbReference type="InterPro" id="IPR013785">
    <property type="entry name" value="Aldolase_TIM"/>
</dbReference>
<organism evidence="9">
    <name type="scientific">marine sediment metagenome</name>
    <dbReference type="NCBI Taxonomy" id="412755"/>
    <lineage>
        <taxon>unclassified sequences</taxon>
        <taxon>metagenomes</taxon>
        <taxon>ecological metagenomes</taxon>
    </lineage>
</organism>
<comment type="similarity">
    <text evidence="2">Belongs to the ALAD family.</text>
</comment>
<evidence type="ECO:0000256" key="6">
    <source>
        <dbReference type="ARBA" id="ARBA00023244"/>
    </source>
</evidence>
<dbReference type="SUPFAM" id="SSF51569">
    <property type="entry name" value="Aldolase"/>
    <property type="match status" value="1"/>
</dbReference>
<dbReference type="GO" id="GO:0005829">
    <property type="term" value="C:cytosol"/>
    <property type="evidence" value="ECO:0007669"/>
    <property type="project" value="TreeGrafter"/>
</dbReference>
<dbReference type="UniPathway" id="UPA00251">
    <property type="reaction ID" value="UER00318"/>
</dbReference>
<proteinExistence type="inferred from homology"/>
<dbReference type="AlphaFoldDB" id="X0XEE6"/>
<gene>
    <name evidence="9" type="ORF">S01H1_66126</name>
</gene>
<dbReference type="InterPro" id="IPR001731">
    <property type="entry name" value="ALAD"/>
</dbReference>
<name>X0XEE6_9ZZZZ</name>
<dbReference type="GO" id="GO:0006782">
    <property type="term" value="P:protoporphyrinogen IX biosynthetic process"/>
    <property type="evidence" value="ECO:0007669"/>
    <property type="project" value="UniProtKB-UniPathway"/>
</dbReference>
<evidence type="ECO:0000256" key="3">
    <source>
        <dbReference type="ARBA" id="ARBA00012053"/>
    </source>
</evidence>
<dbReference type="SMART" id="SM01004">
    <property type="entry name" value="ALAD"/>
    <property type="match status" value="1"/>
</dbReference>
<evidence type="ECO:0000256" key="8">
    <source>
        <dbReference type="ARBA" id="ARBA00047651"/>
    </source>
</evidence>
<evidence type="ECO:0000256" key="4">
    <source>
        <dbReference type="ARBA" id="ARBA00023133"/>
    </source>
</evidence>
<comment type="catalytic activity">
    <reaction evidence="8">
        <text>2 5-aminolevulinate = porphobilinogen + 2 H2O + H(+)</text>
        <dbReference type="Rhea" id="RHEA:24064"/>
        <dbReference type="ChEBI" id="CHEBI:15377"/>
        <dbReference type="ChEBI" id="CHEBI:15378"/>
        <dbReference type="ChEBI" id="CHEBI:58126"/>
        <dbReference type="ChEBI" id="CHEBI:356416"/>
        <dbReference type="EC" id="4.2.1.24"/>
    </reaction>
</comment>
<feature type="non-terminal residue" evidence="9">
    <location>
        <position position="84"/>
    </location>
</feature>
<comment type="caution">
    <text evidence="9">The sequence shown here is derived from an EMBL/GenBank/DDBJ whole genome shotgun (WGS) entry which is preliminary data.</text>
</comment>
<dbReference type="PANTHER" id="PTHR11458">
    <property type="entry name" value="DELTA-AMINOLEVULINIC ACID DEHYDRATASE"/>
    <property type="match status" value="1"/>
</dbReference>
<dbReference type="Gene3D" id="3.20.20.70">
    <property type="entry name" value="Aldolase class I"/>
    <property type="match status" value="1"/>
</dbReference>
<accession>X0XEE6</accession>
<dbReference type="PANTHER" id="PTHR11458:SF0">
    <property type="entry name" value="DELTA-AMINOLEVULINIC ACID DEHYDRATASE"/>
    <property type="match status" value="1"/>
</dbReference>
<dbReference type="GO" id="GO:0008270">
    <property type="term" value="F:zinc ion binding"/>
    <property type="evidence" value="ECO:0007669"/>
    <property type="project" value="TreeGrafter"/>
</dbReference>
<evidence type="ECO:0000256" key="1">
    <source>
        <dbReference type="ARBA" id="ARBA00004694"/>
    </source>
</evidence>
<dbReference type="EC" id="4.2.1.24" evidence="3"/>
<dbReference type="Pfam" id="PF00490">
    <property type="entry name" value="ALAD"/>
    <property type="match status" value="1"/>
</dbReference>